<dbReference type="InterPro" id="IPR011010">
    <property type="entry name" value="DNA_brk_join_enz"/>
</dbReference>
<dbReference type="Pfam" id="PF00589">
    <property type="entry name" value="Phage_integrase"/>
    <property type="match status" value="1"/>
</dbReference>
<dbReference type="EMBL" id="BAAAMU010000003">
    <property type="protein sequence ID" value="GAA1614061.1"/>
    <property type="molecule type" value="Genomic_DNA"/>
</dbReference>
<dbReference type="Gene3D" id="1.10.443.10">
    <property type="entry name" value="Intergrase catalytic core"/>
    <property type="match status" value="1"/>
</dbReference>
<feature type="domain" description="Tyr recombinase" evidence="2">
    <location>
        <begin position="180"/>
        <end position="383"/>
    </location>
</feature>
<dbReference type="InterPro" id="IPR013762">
    <property type="entry name" value="Integrase-like_cat_sf"/>
</dbReference>
<dbReference type="PROSITE" id="PS51898">
    <property type="entry name" value="TYR_RECOMBINASE"/>
    <property type="match status" value="1"/>
</dbReference>
<dbReference type="InterPro" id="IPR050090">
    <property type="entry name" value="Tyrosine_recombinase_XerCD"/>
</dbReference>
<evidence type="ECO:0000313" key="3">
    <source>
        <dbReference type="EMBL" id="GAA1614061.1"/>
    </source>
</evidence>
<sequence length="394" mass="44286">MSGMSGALPRYYRPERAVTADESEWWVVVDEDFGLHVEACAYLAGLRGAGRAFNTEKTYAGRIALYLSYCTGHGVDWSSPSLPQLMAMMRWLVDEPMRPRSRRPGATARYRSEDTANKIMGTVGEFLSWCCLQGWVPPTLVNALTQPKYLRYLPTGFDAGEDGQNRTVMARTIKFRVAVPGYEWLSDEEIAVLLGLARHARDAFLIQLLAETGMRIGEALGLRRKDMHLLPDSRVLGCRHEGPHVHVHRRLNANGAFAKARQPRAIPVERDTIEAYSRYQYERDEVGEATGADMGSDLVFVNLFHPPLGEPMKYANAYELFCRLAARAGFRARPHMFRHSAITKMRRAGVDRRVVQEIAGHVSASSQDVYSHVTDSDKRQAVEMVAAARRQARS</sequence>
<dbReference type="PANTHER" id="PTHR30349">
    <property type="entry name" value="PHAGE INTEGRASE-RELATED"/>
    <property type="match status" value="1"/>
</dbReference>
<dbReference type="SUPFAM" id="SSF56349">
    <property type="entry name" value="DNA breaking-rejoining enzymes"/>
    <property type="match status" value="1"/>
</dbReference>
<dbReference type="PANTHER" id="PTHR30349:SF64">
    <property type="entry name" value="PROPHAGE INTEGRASE INTD-RELATED"/>
    <property type="match status" value="1"/>
</dbReference>
<reference evidence="3 4" key="1">
    <citation type="journal article" date="2019" name="Int. J. Syst. Evol. Microbiol.">
        <title>The Global Catalogue of Microorganisms (GCM) 10K type strain sequencing project: providing services to taxonomists for standard genome sequencing and annotation.</title>
        <authorList>
            <consortium name="The Broad Institute Genomics Platform"/>
            <consortium name="The Broad Institute Genome Sequencing Center for Infectious Disease"/>
            <person name="Wu L."/>
            <person name="Ma J."/>
        </authorList>
    </citation>
    <scope>NUCLEOTIDE SEQUENCE [LARGE SCALE GENOMIC DNA]</scope>
    <source>
        <strain evidence="3 4">JCM 13929</strain>
    </source>
</reference>
<accession>A0ABN2ETX0</accession>
<keyword evidence="1" id="KW-0233">DNA recombination</keyword>
<comment type="caution">
    <text evidence="3">The sequence shown here is derived from an EMBL/GenBank/DDBJ whole genome shotgun (WGS) entry which is preliminary data.</text>
</comment>
<evidence type="ECO:0000259" key="2">
    <source>
        <dbReference type="PROSITE" id="PS51898"/>
    </source>
</evidence>
<gene>
    <name evidence="3" type="ORF">GCM10009733_007760</name>
</gene>
<keyword evidence="4" id="KW-1185">Reference proteome</keyword>
<proteinExistence type="predicted"/>
<organism evidence="3 4">
    <name type="scientific">Nonomuraea maheshkhaliensis</name>
    <dbReference type="NCBI Taxonomy" id="419590"/>
    <lineage>
        <taxon>Bacteria</taxon>
        <taxon>Bacillati</taxon>
        <taxon>Actinomycetota</taxon>
        <taxon>Actinomycetes</taxon>
        <taxon>Streptosporangiales</taxon>
        <taxon>Streptosporangiaceae</taxon>
        <taxon>Nonomuraea</taxon>
    </lineage>
</organism>
<evidence type="ECO:0000313" key="4">
    <source>
        <dbReference type="Proteomes" id="UP001500064"/>
    </source>
</evidence>
<evidence type="ECO:0000256" key="1">
    <source>
        <dbReference type="ARBA" id="ARBA00023172"/>
    </source>
</evidence>
<name>A0ABN2ETX0_9ACTN</name>
<protein>
    <submittedName>
        <fullName evidence="3">Site-specific integrase</fullName>
    </submittedName>
</protein>
<dbReference type="InterPro" id="IPR002104">
    <property type="entry name" value="Integrase_catalytic"/>
</dbReference>
<dbReference type="Proteomes" id="UP001500064">
    <property type="component" value="Unassembled WGS sequence"/>
</dbReference>